<protein>
    <submittedName>
        <fullName evidence="1">DUF5119 domain-containing protein</fullName>
    </submittedName>
</protein>
<gene>
    <name evidence="1" type="ORF">FYJ30_10920</name>
</gene>
<evidence type="ECO:0000313" key="2">
    <source>
        <dbReference type="Proteomes" id="UP000460950"/>
    </source>
</evidence>
<dbReference type="RefSeq" id="WP_154577386.1">
    <property type="nucleotide sequence ID" value="NZ_DAWEEQ010000031.1"/>
</dbReference>
<accession>A0A7K0JFN2</accession>
<dbReference type="EMBL" id="VULU01000018">
    <property type="protein sequence ID" value="MSS48801.1"/>
    <property type="molecule type" value="Genomic_DNA"/>
</dbReference>
<comment type="caution">
    <text evidence="1">The sequence shown here is derived from an EMBL/GenBank/DDBJ whole genome shotgun (WGS) entry which is preliminary data.</text>
</comment>
<dbReference type="InterPro" id="IPR033410">
    <property type="entry name" value="DUF5119"/>
</dbReference>
<sequence length="343" mass="38827">MMRLFNIYVLCAILIVPLVSCEHKELCYDHDSHALKYHVNVKASYEQEWQYTYGDATDWEAEWPEELSMSYESLRPDIPEGLRILSFDETGRQEMKNMPASGGNLILSEGSHSLLFYNNDTEYIVFDKLESFATARASTRTRTRSSYMGNSYSQTKNEKTVSAPDMLYGNYLEKYTPEKVVVAPDMDITMHPLVFTYVIKYEFEHGLQYVALARGALAGMAEAVYMNSGKTSADVATILYDCTIEDYGTQAVVNSFGIPNYPNDNYLRTSDRYSLNLEVKLKNGIVRNFDFDVTEQVAKQPHGGIITVSGIKISDEDGKQGSSGFDVDVNDWGEFEDIEIPLD</sequence>
<dbReference type="AlphaFoldDB" id="A0A7K0JFN2"/>
<evidence type="ECO:0000313" key="1">
    <source>
        <dbReference type="EMBL" id="MSS48801.1"/>
    </source>
</evidence>
<organism evidence="1 2">
    <name type="scientific">Phocaeicola vulgatus</name>
    <name type="common">Bacteroides vulgatus</name>
    <dbReference type="NCBI Taxonomy" id="821"/>
    <lineage>
        <taxon>Bacteria</taxon>
        <taxon>Pseudomonadati</taxon>
        <taxon>Bacteroidota</taxon>
        <taxon>Bacteroidia</taxon>
        <taxon>Bacteroidales</taxon>
        <taxon>Bacteroidaceae</taxon>
        <taxon>Phocaeicola</taxon>
    </lineage>
</organism>
<name>A0A7K0JFN2_PHOVU</name>
<dbReference type="Proteomes" id="UP000460950">
    <property type="component" value="Unassembled WGS sequence"/>
</dbReference>
<proteinExistence type="predicted"/>
<reference evidence="1 2" key="1">
    <citation type="submission" date="2019-09" db="EMBL/GenBank/DDBJ databases">
        <title>In-depth cultivation of the pig gut microbiome towards novel bacterial diversity and tailored functional studies.</title>
        <authorList>
            <person name="Wylensek D."/>
            <person name="Hitch T.C.A."/>
            <person name="Clavel T."/>
        </authorList>
    </citation>
    <scope>NUCLEOTIDE SEQUENCE [LARGE SCALE GENOMIC DNA]</scope>
    <source>
        <strain evidence="1 2">WCA-389-WT-3C</strain>
    </source>
</reference>
<dbReference type="Pfam" id="PF17145">
    <property type="entry name" value="DUF5119"/>
    <property type="match status" value="1"/>
</dbReference>